<dbReference type="EMBL" id="PEVY01000043">
    <property type="protein sequence ID" value="PIU75208.1"/>
    <property type="molecule type" value="Genomic_DNA"/>
</dbReference>
<sequence length="103" mass="11947">MRLTVAKIQRCLPEGGEERFAFEYPELPASRSLIRRFVKCCDFDNNQFVKLSVIDMESILDHIKNCPNCQKWLRLVRGHKITNDEEKSKLEQWYAIGSGGGGW</sequence>
<accession>A0A2M7AX50</accession>
<dbReference type="AlphaFoldDB" id="A0A2M7AX50"/>
<name>A0A2M7AX50_9BACT</name>
<organism evidence="1 2">
    <name type="scientific">Candidatus Portnoybacteria bacterium CG06_land_8_20_14_3_00_39_12</name>
    <dbReference type="NCBI Taxonomy" id="1974809"/>
    <lineage>
        <taxon>Bacteria</taxon>
        <taxon>Candidatus Portnoyibacteriota</taxon>
    </lineage>
</organism>
<proteinExistence type="predicted"/>
<reference evidence="2" key="1">
    <citation type="submission" date="2017-09" db="EMBL/GenBank/DDBJ databases">
        <title>Depth-based differentiation of microbial function through sediment-hosted aquifers and enrichment of novel symbionts in the deep terrestrial subsurface.</title>
        <authorList>
            <person name="Probst A.J."/>
            <person name="Ladd B."/>
            <person name="Jarett J.K."/>
            <person name="Geller-Mcgrath D.E."/>
            <person name="Sieber C.M.K."/>
            <person name="Emerson J.B."/>
            <person name="Anantharaman K."/>
            <person name="Thomas B.C."/>
            <person name="Malmstrom R."/>
            <person name="Stieglmeier M."/>
            <person name="Klingl A."/>
            <person name="Woyke T."/>
            <person name="Ryan C.M."/>
            <person name="Banfield J.F."/>
        </authorList>
    </citation>
    <scope>NUCLEOTIDE SEQUENCE [LARGE SCALE GENOMIC DNA]</scope>
</reference>
<gene>
    <name evidence="1" type="ORF">COS76_02000</name>
</gene>
<evidence type="ECO:0000313" key="1">
    <source>
        <dbReference type="EMBL" id="PIU75208.1"/>
    </source>
</evidence>
<comment type="caution">
    <text evidence="1">The sequence shown here is derived from an EMBL/GenBank/DDBJ whole genome shotgun (WGS) entry which is preliminary data.</text>
</comment>
<protein>
    <submittedName>
        <fullName evidence="1">Uncharacterized protein</fullName>
    </submittedName>
</protein>
<evidence type="ECO:0000313" key="2">
    <source>
        <dbReference type="Proteomes" id="UP000228775"/>
    </source>
</evidence>
<dbReference type="Proteomes" id="UP000228775">
    <property type="component" value="Unassembled WGS sequence"/>
</dbReference>